<keyword evidence="2" id="KW-1185">Reference proteome</keyword>
<protein>
    <submittedName>
        <fullName evidence="1">Uncharacterized protein</fullName>
    </submittedName>
</protein>
<dbReference type="OrthoDB" id="271111at2759"/>
<proteinExistence type="predicted"/>
<accession>A0A3P7I1N5</accession>
<dbReference type="EMBL" id="UYYB01005298">
    <property type="protein sequence ID" value="VDM67361.1"/>
    <property type="molecule type" value="Genomic_DNA"/>
</dbReference>
<sequence>MPTLVQSACESLAQSSAAAATHGYYDPNQTDRFTFFHSGNAAKILHRFDMLNKCTIASAALEPAADSHYSLFFCSPKPLTCPLISYYETSSLLSLVIEATSGGDGGINWGAAALLFARLPIDMKKMDETSNDASLPLGKMLEERGKEFVGSHCMDRIVALFEKMMVAMSPQSGLHQVWNQDRFKLVVARNAIITALELSNTEERFLQILTKYAGDFSEALKELSSGTDVFSVKNLADGASMYYFTLIGVMSYHPCGALPLEKSGVLQM</sequence>
<evidence type="ECO:0000313" key="1">
    <source>
        <dbReference type="EMBL" id="VDM67361.1"/>
    </source>
</evidence>
<evidence type="ECO:0000313" key="2">
    <source>
        <dbReference type="Proteomes" id="UP000270094"/>
    </source>
</evidence>
<gene>
    <name evidence="1" type="ORF">SVUK_LOCUS2359</name>
</gene>
<organism evidence="1 2">
    <name type="scientific">Strongylus vulgaris</name>
    <name type="common">Blood worm</name>
    <dbReference type="NCBI Taxonomy" id="40348"/>
    <lineage>
        <taxon>Eukaryota</taxon>
        <taxon>Metazoa</taxon>
        <taxon>Ecdysozoa</taxon>
        <taxon>Nematoda</taxon>
        <taxon>Chromadorea</taxon>
        <taxon>Rhabditida</taxon>
        <taxon>Rhabditina</taxon>
        <taxon>Rhabditomorpha</taxon>
        <taxon>Strongyloidea</taxon>
        <taxon>Strongylidae</taxon>
        <taxon>Strongylus</taxon>
    </lineage>
</organism>
<dbReference type="Proteomes" id="UP000270094">
    <property type="component" value="Unassembled WGS sequence"/>
</dbReference>
<dbReference type="AlphaFoldDB" id="A0A3P7I1N5"/>
<reference evidence="1 2" key="1">
    <citation type="submission" date="2018-11" db="EMBL/GenBank/DDBJ databases">
        <authorList>
            <consortium name="Pathogen Informatics"/>
        </authorList>
    </citation>
    <scope>NUCLEOTIDE SEQUENCE [LARGE SCALE GENOMIC DNA]</scope>
</reference>
<name>A0A3P7I1N5_STRVU</name>